<accession>A0A8J6TFS3</accession>
<name>A0A8J6TFS3_9CHLR</name>
<dbReference type="Proteomes" id="UP000614469">
    <property type="component" value="Unassembled WGS sequence"/>
</dbReference>
<feature type="domain" description="Helicase XPB/Ssl2 N-terminal" evidence="1">
    <location>
        <begin position="387"/>
        <end position="496"/>
    </location>
</feature>
<dbReference type="InterPro" id="IPR032830">
    <property type="entry name" value="XPB/Ssl2_N"/>
</dbReference>
<dbReference type="GO" id="GO:0004386">
    <property type="term" value="F:helicase activity"/>
    <property type="evidence" value="ECO:0007669"/>
    <property type="project" value="UniProtKB-KW"/>
</dbReference>
<gene>
    <name evidence="2" type="ORF">H8E29_16290</name>
</gene>
<sequence length="536" mass="60224">MPTLVQSLKKHDLGHLRILAQIWGVELSAGERKRARDELGEKLLNGALVAELIEALPVDAAQALKALLQNGGRIPWAKFERQFGEIREVGAGRRDREEIYLAPVSAAETLFYRALLARAFFDHPNGAQEFAYLPDDLLGIIQGEGKATRPAKSLGRLARPDECAHISPATDHLLDDITTLLAALRLGWDEPPFGLETSLRFTRDLLPAARLIIDGGELQTDSIKIFLETERSEALNQLIRIWRESEMINTLHQIPTLICEGAWVNPVLDTRKALLGFIENIPKNKWWSLRSFIADIKKAYPDFQRTAGDYDAWFIRRADDGVRLRGFGHWDEVEGALIRYFIVGPLYWLGLVDLASTIEKGGETAFRVRGKLVEGKEKDSEKINLNSSGQVIVSRHVARSVRYQLSRFCNWEKSNNPDEYRYQITPSSLERAREQGLKISHLLGLLRKFSAVDIPPSLSRALQRWDANGTEARVETMSILRLSKPEDLEMLRKSKAGRFLGEVLGPTAVVVQAGASSKIMAALIEMGIFMKDETDK</sequence>
<evidence type="ECO:0000313" key="2">
    <source>
        <dbReference type="EMBL" id="MBC8336821.1"/>
    </source>
</evidence>
<keyword evidence="2" id="KW-0347">Helicase</keyword>
<keyword evidence="2" id="KW-0547">Nucleotide-binding</keyword>
<comment type="caution">
    <text evidence="2">The sequence shown here is derived from an EMBL/GenBank/DDBJ whole genome shotgun (WGS) entry which is preliminary data.</text>
</comment>
<keyword evidence="2" id="KW-0067">ATP-binding</keyword>
<evidence type="ECO:0000259" key="1">
    <source>
        <dbReference type="Pfam" id="PF13625"/>
    </source>
</evidence>
<dbReference type="AlphaFoldDB" id="A0A8J6TFS3"/>
<keyword evidence="2" id="KW-0378">Hydrolase</keyword>
<organism evidence="2 3">
    <name type="scientific">Candidatus Desulfolinea nitratireducens</name>
    <dbReference type="NCBI Taxonomy" id="2841698"/>
    <lineage>
        <taxon>Bacteria</taxon>
        <taxon>Bacillati</taxon>
        <taxon>Chloroflexota</taxon>
        <taxon>Anaerolineae</taxon>
        <taxon>Anaerolineales</taxon>
        <taxon>Anaerolineales incertae sedis</taxon>
        <taxon>Candidatus Desulfolinea</taxon>
    </lineage>
</organism>
<dbReference type="EMBL" id="JACNJN010000196">
    <property type="protein sequence ID" value="MBC8336821.1"/>
    <property type="molecule type" value="Genomic_DNA"/>
</dbReference>
<dbReference type="Pfam" id="PF13625">
    <property type="entry name" value="Helicase_C_3"/>
    <property type="match status" value="1"/>
</dbReference>
<protein>
    <submittedName>
        <fullName evidence="2">Helicase-associated domain-containing protein</fullName>
    </submittedName>
</protein>
<evidence type="ECO:0000313" key="3">
    <source>
        <dbReference type="Proteomes" id="UP000614469"/>
    </source>
</evidence>
<proteinExistence type="predicted"/>
<reference evidence="2 3" key="1">
    <citation type="submission" date="2020-08" db="EMBL/GenBank/DDBJ databases">
        <title>Bridging the membrane lipid divide: bacteria of the FCB group superphylum have the potential to synthesize archaeal ether lipids.</title>
        <authorList>
            <person name="Villanueva L."/>
            <person name="Von Meijenfeldt F.A.B."/>
            <person name="Westbye A.B."/>
            <person name="Yadav S."/>
            <person name="Hopmans E.C."/>
            <person name="Dutilh B.E."/>
            <person name="Sinninghe Damste J.S."/>
        </authorList>
    </citation>
    <scope>NUCLEOTIDE SEQUENCE [LARGE SCALE GENOMIC DNA]</scope>
    <source>
        <strain evidence="2">NIOZ-UU36</strain>
    </source>
</reference>